<evidence type="ECO:0000259" key="11">
    <source>
        <dbReference type="PROSITE" id="PS50157"/>
    </source>
</evidence>
<dbReference type="PROSITE" id="PS50157">
    <property type="entry name" value="ZINC_FINGER_C2H2_2"/>
    <property type="match status" value="3"/>
</dbReference>
<dbReference type="FunFam" id="3.30.160.60:FF:000193">
    <property type="entry name" value="Zinc finger protein 300"/>
    <property type="match status" value="1"/>
</dbReference>
<dbReference type="GO" id="GO:0000981">
    <property type="term" value="F:DNA-binding transcription factor activity, RNA polymerase II-specific"/>
    <property type="evidence" value="ECO:0007669"/>
    <property type="project" value="TreeGrafter"/>
</dbReference>
<dbReference type="PROSITE" id="PS00028">
    <property type="entry name" value="ZINC_FINGER_C2H2_1"/>
    <property type="match status" value="2"/>
</dbReference>
<sequence>MQTTFFFFFLVGKPETFLTPSATVTFKGLFDLVYLIVLGEKPCLCLICGKGFTQASSLIAHVRQHTGEKPYVCDRCGKRFVQSSQLANHIRHHDNIRPHKCHTCNKAFVNCGRGFNRVDNLRSHVKTVHQGKAGMKRLVVAEEDEGEEKLLPDSTSDSELNNEVNIVTVTTDDIVTLATEALAENMLNLKVTVMVVGCSPDIICCPVVVPVATSVSADETEALKAEITKAVEKVQEAGE</sequence>
<evidence type="ECO:0000256" key="9">
    <source>
        <dbReference type="ARBA" id="ARBA00023242"/>
    </source>
</evidence>
<evidence type="ECO:0000256" key="4">
    <source>
        <dbReference type="ARBA" id="ARBA00022737"/>
    </source>
</evidence>
<reference evidence="12" key="1">
    <citation type="submission" date="2025-08" db="UniProtKB">
        <authorList>
            <consortium name="Ensembl"/>
        </authorList>
    </citation>
    <scope>IDENTIFICATION</scope>
</reference>
<keyword evidence="4" id="KW-0677">Repeat</keyword>
<accession>A0A8C2KRA3</accession>
<dbReference type="SMART" id="SM00355">
    <property type="entry name" value="ZnF_C2H2"/>
    <property type="match status" value="3"/>
</dbReference>
<name>A0A8C2KRA3_CYPCA</name>
<keyword evidence="9" id="KW-0539">Nucleus</keyword>
<evidence type="ECO:0000313" key="12">
    <source>
        <dbReference type="Ensembl" id="ENSCCRP00020111991.1"/>
    </source>
</evidence>
<evidence type="ECO:0000256" key="8">
    <source>
        <dbReference type="ARBA" id="ARBA00023163"/>
    </source>
</evidence>
<proteinExistence type="inferred from homology"/>
<evidence type="ECO:0000256" key="10">
    <source>
        <dbReference type="PROSITE-ProRule" id="PRU00042"/>
    </source>
</evidence>
<evidence type="ECO:0000256" key="3">
    <source>
        <dbReference type="ARBA" id="ARBA00022723"/>
    </source>
</evidence>
<dbReference type="SUPFAM" id="SSF57667">
    <property type="entry name" value="beta-beta-alpha zinc fingers"/>
    <property type="match status" value="1"/>
</dbReference>
<evidence type="ECO:0000256" key="1">
    <source>
        <dbReference type="ARBA" id="ARBA00004123"/>
    </source>
</evidence>
<dbReference type="PANTHER" id="PTHR24394:SF44">
    <property type="entry name" value="ZINC FINGER PROTEIN 271-LIKE"/>
    <property type="match status" value="1"/>
</dbReference>
<evidence type="ECO:0000256" key="2">
    <source>
        <dbReference type="ARBA" id="ARBA00006991"/>
    </source>
</evidence>
<dbReference type="InterPro" id="IPR036236">
    <property type="entry name" value="Znf_C2H2_sf"/>
</dbReference>
<evidence type="ECO:0000256" key="5">
    <source>
        <dbReference type="ARBA" id="ARBA00022771"/>
    </source>
</evidence>
<evidence type="ECO:0000256" key="7">
    <source>
        <dbReference type="ARBA" id="ARBA00023015"/>
    </source>
</evidence>
<feature type="domain" description="C2H2-type" evidence="11">
    <location>
        <begin position="43"/>
        <end position="70"/>
    </location>
</feature>
<keyword evidence="8" id="KW-0804">Transcription</keyword>
<keyword evidence="6" id="KW-0862">Zinc</keyword>
<dbReference type="GO" id="GO:0008270">
    <property type="term" value="F:zinc ion binding"/>
    <property type="evidence" value="ECO:0007669"/>
    <property type="project" value="UniProtKB-KW"/>
</dbReference>
<dbReference type="PANTHER" id="PTHR24394">
    <property type="entry name" value="ZINC FINGER PROTEIN"/>
    <property type="match status" value="1"/>
</dbReference>
<feature type="domain" description="C2H2-type" evidence="11">
    <location>
        <begin position="102"/>
        <end position="134"/>
    </location>
</feature>
<dbReference type="AlphaFoldDB" id="A0A8C2KRA3"/>
<keyword evidence="3" id="KW-0479">Metal-binding</keyword>
<dbReference type="Ensembl" id="ENSCCRT00020122256.1">
    <property type="protein sequence ID" value="ENSCCRP00020111991.1"/>
    <property type="gene ID" value="ENSCCRG00020050838.1"/>
</dbReference>
<keyword evidence="5 10" id="KW-0863">Zinc-finger</keyword>
<dbReference type="Pfam" id="PF00096">
    <property type="entry name" value="zf-C2H2"/>
    <property type="match status" value="2"/>
</dbReference>
<dbReference type="Gene3D" id="3.30.160.60">
    <property type="entry name" value="Classic Zinc Finger"/>
    <property type="match status" value="3"/>
</dbReference>
<protein>
    <recommendedName>
        <fullName evidence="11">C2H2-type domain-containing protein</fullName>
    </recommendedName>
</protein>
<dbReference type="FunFam" id="3.30.160.60:FF:000346">
    <property type="entry name" value="zinc finger and BTB domain-containing protein 17 isoform X2"/>
    <property type="match status" value="1"/>
</dbReference>
<dbReference type="InterPro" id="IPR013087">
    <property type="entry name" value="Znf_C2H2_type"/>
</dbReference>
<dbReference type="GO" id="GO:0005634">
    <property type="term" value="C:nucleus"/>
    <property type="evidence" value="ECO:0007669"/>
    <property type="project" value="UniProtKB-SubCell"/>
</dbReference>
<evidence type="ECO:0000256" key="6">
    <source>
        <dbReference type="ARBA" id="ARBA00022833"/>
    </source>
</evidence>
<feature type="domain" description="C2H2-type" evidence="11">
    <location>
        <begin position="71"/>
        <end position="98"/>
    </location>
</feature>
<comment type="similarity">
    <text evidence="2">Belongs to the krueppel C2H2-type zinc-finger protein family.</text>
</comment>
<evidence type="ECO:0000313" key="13">
    <source>
        <dbReference type="Proteomes" id="UP000694701"/>
    </source>
</evidence>
<keyword evidence="7" id="KW-0805">Transcription regulation</keyword>
<dbReference type="Proteomes" id="UP000694701">
    <property type="component" value="Unplaced"/>
</dbReference>
<comment type="subcellular location">
    <subcellularLocation>
        <location evidence="1">Nucleus</location>
    </subcellularLocation>
</comment>
<organism evidence="12 13">
    <name type="scientific">Cyprinus carpio</name>
    <name type="common">Common carp</name>
    <dbReference type="NCBI Taxonomy" id="7962"/>
    <lineage>
        <taxon>Eukaryota</taxon>
        <taxon>Metazoa</taxon>
        <taxon>Chordata</taxon>
        <taxon>Craniata</taxon>
        <taxon>Vertebrata</taxon>
        <taxon>Euteleostomi</taxon>
        <taxon>Actinopterygii</taxon>
        <taxon>Neopterygii</taxon>
        <taxon>Teleostei</taxon>
        <taxon>Ostariophysi</taxon>
        <taxon>Cypriniformes</taxon>
        <taxon>Cyprinidae</taxon>
        <taxon>Cyprininae</taxon>
        <taxon>Cyprinus</taxon>
    </lineage>
</organism>